<dbReference type="RefSeq" id="WP_067090016.1">
    <property type="nucleotide sequence ID" value="NZ_LWMV01000115.1"/>
</dbReference>
<comment type="caution">
    <text evidence="1">The sequence shown here is derived from an EMBL/GenBank/DDBJ whole genome shotgun (WGS) entry which is preliminary data.</text>
</comment>
<name>A0A166C4U4_9EURY</name>
<evidence type="ECO:0008006" key="3">
    <source>
        <dbReference type="Google" id="ProtNLM"/>
    </source>
</evidence>
<dbReference type="SUPFAM" id="SSF46689">
    <property type="entry name" value="Homeodomain-like"/>
    <property type="match status" value="1"/>
</dbReference>
<dbReference type="OrthoDB" id="73794at2157"/>
<evidence type="ECO:0000313" key="2">
    <source>
        <dbReference type="Proteomes" id="UP000077245"/>
    </source>
</evidence>
<reference evidence="1 2" key="1">
    <citation type="submission" date="2016-04" db="EMBL/GenBank/DDBJ databases">
        <title>Genome sequence of Methanobrevibacter curvatus DSM 11111.</title>
        <authorList>
            <person name="Poehlein A."/>
            <person name="Seedorf H."/>
            <person name="Daniel R."/>
        </authorList>
    </citation>
    <scope>NUCLEOTIDE SEQUENCE [LARGE SCALE GENOMIC DNA]</scope>
    <source>
        <strain evidence="1 2">DSM 11111</strain>
    </source>
</reference>
<dbReference type="STRING" id="49547.MBCUR_06050"/>
<evidence type="ECO:0000313" key="1">
    <source>
        <dbReference type="EMBL" id="KZX14129.1"/>
    </source>
</evidence>
<gene>
    <name evidence="1" type="ORF">MBCUR_06050</name>
</gene>
<keyword evidence="2" id="KW-1185">Reference proteome</keyword>
<dbReference type="EMBL" id="LWMV01000115">
    <property type="protein sequence ID" value="KZX14129.1"/>
    <property type="molecule type" value="Genomic_DNA"/>
</dbReference>
<dbReference type="Pfam" id="PF13565">
    <property type="entry name" value="HTH_32"/>
    <property type="match status" value="1"/>
</dbReference>
<proteinExistence type="predicted"/>
<dbReference type="AlphaFoldDB" id="A0A166C4U4"/>
<protein>
    <recommendedName>
        <fullName evidence="3">Winged helix-turn helix domain-containing protein</fullName>
    </recommendedName>
</protein>
<accession>A0A166C4U4</accession>
<dbReference type="Proteomes" id="UP000077245">
    <property type="component" value="Unassembled WGS sequence"/>
</dbReference>
<organism evidence="1 2">
    <name type="scientific">Methanobrevibacter curvatus</name>
    <dbReference type="NCBI Taxonomy" id="49547"/>
    <lineage>
        <taxon>Archaea</taxon>
        <taxon>Methanobacteriati</taxon>
        <taxon>Methanobacteriota</taxon>
        <taxon>Methanomada group</taxon>
        <taxon>Methanobacteria</taxon>
        <taxon>Methanobacteriales</taxon>
        <taxon>Methanobacteriaceae</taxon>
        <taxon>Methanobrevibacter</taxon>
    </lineage>
</organism>
<sequence>MVSVAKRKVEPHLSLNEIEKEIKKRKIDAYVMRRLIFIKSMIQSENIQIASKIVGISIPTGYVWLRRWNAEGFEGLIPKFAGGPRPKLSEEDYKKLDKLLENTPNLTTDLAHDIIEVNFKVDFSERHIQRILRKLNYTYTKPFMIYAKMPDDAEEQLQKKTSKININEDIIGFGDESRFA</sequence>
<dbReference type="InterPro" id="IPR009057">
    <property type="entry name" value="Homeodomain-like_sf"/>
</dbReference>
<dbReference type="PATRIC" id="fig|49547.3.peg.635"/>